<protein>
    <recommendedName>
        <fullName evidence="4">Secreted protein</fullName>
    </recommendedName>
</protein>
<dbReference type="AlphaFoldDB" id="A0AAE9YQ54"/>
<keyword evidence="1" id="KW-0732">Signal</keyword>
<dbReference type="KEGG" id="tact:SG35_025800"/>
<sequence length="87" mass="9322">MKMSKKCLLASVLSMAAVSAQADNQVLPELDMKDLLLFQQYMNCTGTAYEQYPPIVLMPGSPALENPGLAPALAKCQRVYDAAKSAG</sequence>
<evidence type="ECO:0000313" key="2">
    <source>
        <dbReference type="EMBL" id="WDD98622.1"/>
    </source>
</evidence>
<feature type="chain" id="PRO_5042056984" description="Secreted protein" evidence="1">
    <location>
        <begin position="23"/>
        <end position="87"/>
    </location>
</feature>
<reference evidence="2 3" key="2">
    <citation type="journal article" date="2022" name="Mar. Drugs">
        <title>Bioassay-Guided Fractionation Leads to the Detection of Cholic Acid Generated by the Rare Thalassomonas sp.</title>
        <authorList>
            <person name="Pheiffer F."/>
            <person name="Schneider Y.K."/>
            <person name="Hansen E.H."/>
            <person name="Andersen J.H."/>
            <person name="Isaksson J."/>
            <person name="Busche T."/>
            <person name="R C."/>
            <person name="Kalinowski J."/>
            <person name="Zyl L.V."/>
            <person name="Trindade M."/>
        </authorList>
    </citation>
    <scope>NUCLEOTIDE SEQUENCE [LARGE SCALE GENOMIC DNA]</scope>
    <source>
        <strain evidence="2 3">A5K-106</strain>
    </source>
</reference>
<dbReference type="Proteomes" id="UP000032568">
    <property type="component" value="Chromosome"/>
</dbReference>
<proteinExistence type="predicted"/>
<evidence type="ECO:0000313" key="3">
    <source>
        <dbReference type="Proteomes" id="UP000032568"/>
    </source>
</evidence>
<accession>A0AAE9YQ54</accession>
<evidence type="ECO:0008006" key="4">
    <source>
        <dbReference type="Google" id="ProtNLM"/>
    </source>
</evidence>
<dbReference type="EMBL" id="CP059735">
    <property type="protein sequence ID" value="WDD98622.1"/>
    <property type="molecule type" value="Genomic_DNA"/>
</dbReference>
<feature type="signal peptide" evidence="1">
    <location>
        <begin position="1"/>
        <end position="22"/>
    </location>
</feature>
<organism evidence="2 3">
    <name type="scientific">Thalassomonas actiniarum</name>
    <dbReference type="NCBI Taxonomy" id="485447"/>
    <lineage>
        <taxon>Bacteria</taxon>
        <taxon>Pseudomonadati</taxon>
        <taxon>Pseudomonadota</taxon>
        <taxon>Gammaproteobacteria</taxon>
        <taxon>Alteromonadales</taxon>
        <taxon>Colwelliaceae</taxon>
        <taxon>Thalassomonas</taxon>
    </lineage>
</organism>
<keyword evidence="3" id="KW-1185">Reference proteome</keyword>
<name>A0AAE9YQ54_9GAMM</name>
<reference evidence="2 3" key="1">
    <citation type="journal article" date="2015" name="Genome Announc.">
        <title>Draft Genome Sequences of Marine Isolates of Thalassomonas viridans and Thalassomonas actiniarum.</title>
        <authorList>
            <person name="Olonade I."/>
            <person name="van Zyl L.J."/>
            <person name="Trindade M."/>
        </authorList>
    </citation>
    <scope>NUCLEOTIDE SEQUENCE [LARGE SCALE GENOMIC DNA]</scope>
    <source>
        <strain evidence="2 3">A5K-106</strain>
    </source>
</reference>
<dbReference type="RefSeq" id="WP_044833046.1">
    <property type="nucleotide sequence ID" value="NZ_CP059735.1"/>
</dbReference>
<evidence type="ECO:0000256" key="1">
    <source>
        <dbReference type="SAM" id="SignalP"/>
    </source>
</evidence>
<gene>
    <name evidence="2" type="ORF">SG35_025800</name>
</gene>